<feature type="chain" id="PRO_5007288480" description="DUF4864 domain-containing protein" evidence="1">
    <location>
        <begin position="30"/>
        <end position="145"/>
    </location>
</feature>
<accession>A0A132BS39</accession>
<dbReference type="OrthoDB" id="9130422at2"/>
<protein>
    <recommendedName>
        <fullName evidence="4">DUF4864 domain-containing protein</fullName>
    </recommendedName>
</protein>
<evidence type="ECO:0000256" key="1">
    <source>
        <dbReference type="SAM" id="SignalP"/>
    </source>
</evidence>
<sequence>MRRKLVRTCGVWLAVFICAAGAWLAPARAQSAQSDQIIGVIDAQLEAFQAEDAQAAFGYASPSIQKHFGTPGNFITMVEQGYPMVWRPAEVQYLDLREIAGKLWQRVMMTDKSGGVHLLDYQMVNSGTGWKINAVQLIKAPSGSV</sequence>
<evidence type="ECO:0000313" key="3">
    <source>
        <dbReference type="Proteomes" id="UP000068382"/>
    </source>
</evidence>
<dbReference type="Proteomes" id="UP000068382">
    <property type="component" value="Unassembled WGS sequence"/>
</dbReference>
<feature type="signal peptide" evidence="1">
    <location>
        <begin position="1"/>
        <end position="29"/>
    </location>
</feature>
<keyword evidence="3" id="KW-1185">Reference proteome</keyword>
<keyword evidence="1" id="KW-0732">Signal</keyword>
<name>A0A132BS39_9RHOB</name>
<reference evidence="2 3" key="1">
    <citation type="submission" date="2015-12" db="EMBL/GenBank/DDBJ databases">
        <title>Genome sequence of the marine Rhodobacteraceae strain O3.65, Candidatus Tritonibacter horizontis.</title>
        <authorList>
            <person name="Poehlein A."/>
            <person name="Giebel H.A."/>
            <person name="Voget S."/>
            <person name="Brinkhoff T."/>
        </authorList>
    </citation>
    <scope>NUCLEOTIDE SEQUENCE [LARGE SCALE GENOMIC DNA]</scope>
    <source>
        <strain evidence="2 3">O3.65</strain>
    </source>
</reference>
<proteinExistence type="predicted"/>
<evidence type="ECO:0000313" key="2">
    <source>
        <dbReference type="EMBL" id="KUP90617.1"/>
    </source>
</evidence>
<comment type="caution">
    <text evidence="2">The sequence shown here is derived from an EMBL/GenBank/DDBJ whole genome shotgun (WGS) entry which is preliminary data.</text>
</comment>
<dbReference type="AlphaFoldDB" id="A0A132BS39"/>
<dbReference type="InterPro" id="IPR032347">
    <property type="entry name" value="DUF4864"/>
</dbReference>
<dbReference type="EMBL" id="LPUY01000138">
    <property type="protein sequence ID" value="KUP90617.1"/>
    <property type="molecule type" value="Genomic_DNA"/>
</dbReference>
<gene>
    <name evidence="2" type="ORF">TRIHO_44830</name>
</gene>
<organism evidence="2 3">
    <name type="scientific">Tritonibacter horizontis</name>
    <dbReference type="NCBI Taxonomy" id="1768241"/>
    <lineage>
        <taxon>Bacteria</taxon>
        <taxon>Pseudomonadati</taxon>
        <taxon>Pseudomonadota</taxon>
        <taxon>Alphaproteobacteria</taxon>
        <taxon>Rhodobacterales</taxon>
        <taxon>Paracoccaceae</taxon>
        <taxon>Tritonibacter</taxon>
    </lineage>
</organism>
<evidence type="ECO:0008006" key="4">
    <source>
        <dbReference type="Google" id="ProtNLM"/>
    </source>
</evidence>
<dbReference type="PATRIC" id="fig|1768241.3.peg.4681"/>
<dbReference type="Pfam" id="PF16156">
    <property type="entry name" value="DUF4864"/>
    <property type="match status" value="1"/>
</dbReference>
<dbReference type="RefSeq" id="WP_082705286.1">
    <property type="nucleotide sequence ID" value="NZ_LPUY01000138.1"/>
</dbReference>